<protein>
    <submittedName>
        <fullName evidence="1">Uncharacterized protein</fullName>
    </submittedName>
</protein>
<dbReference type="OrthoDB" id="10177479at2759"/>
<name>A0A814R8F2_9BILA</name>
<feature type="non-terminal residue" evidence="1">
    <location>
        <position position="1"/>
    </location>
</feature>
<feature type="non-terminal residue" evidence="1">
    <location>
        <position position="313"/>
    </location>
</feature>
<reference evidence="1" key="1">
    <citation type="submission" date="2021-02" db="EMBL/GenBank/DDBJ databases">
        <authorList>
            <person name="Nowell W R."/>
        </authorList>
    </citation>
    <scope>NUCLEOTIDE SEQUENCE</scope>
    <source>
        <strain evidence="1">Ploen Becks lab</strain>
    </source>
</reference>
<evidence type="ECO:0000313" key="2">
    <source>
        <dbReference type="Proteomes" id="UP000663879"/>
    </source>
</evidence>
<gene>
    <name evidence="1" type="ORF">OXX778_LOCUS22445</name>
</gene>
<evidence type="ECO:0000313" key="1">
    <source>
        <dbReference type="EMBL" id="CAF1130359.1"/>
    </source>
</evidence>
<keyword evidence="2" id="KW-1185">Reference proteome</keyword>
<proteinExistence type="predicted"/>
<comment type="caution">
    <text evidence="1">The sequence shown here is derived from an EMBL/GenBank/DDBJ whole genome shotgun (WGS) entry which is preliminary data.</text>
</comment>
<sequence length="313" mass="36043">VTAVLVTAQNQNQTELNTQDKGISLATENALINIFNCLNKTFNEKSLTNFKSKYSEYYETIAKVSNKETLEPVDWISCVLKLALKLGDENLISLGESALKLGLKANIKIPTEILSELKLEEELGKNSKDEVQPDEEKFDDALVPEVTDPNFIDILKALTKSININKSLRIETTPSQNVSSWFERFELLTTRWSKEEKGLEVQHMLKELRPNFSTCNLIAEFFSAKQNPEETIDKFAHRLLEYTRKAKCEQRKLFEENICYVFRRGCDKKVQNFLVTDMTNDFNLLWSLAKTIENNNNEQEEMSLNKISEVPIR</sequence>
<organism evidence="1 2">
    <name type="scientific">Brachionus calyciflorus</name>
    <dbReference type="NCBI Taxonomy" id="104777"/>
    <lineage>
        <taxon>Eukaryota</taxon>
        <taxon>Metazoa</taxon>
        <taxon>Spiralia</taxon>
        <taxon>Gnathifera</taxon>
        <taxon>Rotifera</taxon>
        <taxon>Eurotatoria</taxon>
        <taxon>Monogononta</taxon>
        <taxon>Pseudotrocha</taxon>
        <taxon>Ploima</taxon>
        <taxon>Brachionidae</taxon>
        <taxon>Brachionus</taxon>
    </lineage>
</organism>
<accession>A0A814R8F2</accession>
<dbReference type="Proteomes" id="UP000663879">
    <property type="component" value="Unassembled WGS sequence"/>
</dbReference>
<dbReference type="EMBL" id="CAJNOC010009547">
    <property type="protein sequence ID" value="CAF1130359.1"/>
    <property type="molecule type" value="Genomic_DNA"/>
</dbReference>
<dbReference type="AlphaFoldDB" id="A0A814R8F2"/>